<organism evidence="1 2">
    <name type="scientific">Candidatus Marinarcus aquaticus</name>
    <dbReference type="NCBI Taxonomy" id="2044504"/>
    <lineage>
        <taxon>Bacteria</taxon>
        <taxon>Pseudomonadati</taxon>
        <taxon>Campylobacterota</taxon>
        <taxon>Epsilonproteobacteria</taxon>
        <taxon>Campylobacterales</taxon>
        <taxon>Arcobacteraceae</taxon>
        <taxon>Candidatus Marinarcus</taxon>
    </lineage>
</organism>
<dbReference type="EMBL" id="PDKN01000002">
    <property type="protein sequence ID" value="RXJ60184.1"/>
    <property type="molecule type" value="Genomic_DNA"/>
</dbReference>
<protein>
    <submittedName>
        <fullName evidence="1">Uncharacterized protein</fullName>
    </submittedName>
</protein>
<sequence length="318" mass="37256">MLANIDVHVDGLTEVESLIILENIQKLIKSYFNLDLRRLSKIIVTTDLDNEVKRLTNELNKDFQGTYLSKNRSYAKVVILPHSNDFEMVLVLRNDFVRCLNHKHDGESLVLYEDAIHIFHHEMVHIHDNNKKIDAFPQEMRSHDYYGKRKITYPLAMICWSEYICNYISSESAVHSDIPSILFNSLIENIHHLRENARNEILAFRTNKDIDKLTKSLNLQIEALVKNAAYLIGYVQGLNLNIEALNDHNAVELEKSFFFKTWQQMNTHLHNMRELYPDAWVSVKVFEELAHSFEFLYERVGIKLLEDEGIISFEVVLH</sequence>
<name>A0A4Q0XUG2_9BACT</name>
<dbReference type="Proteomes" id="UP000290657">
    <property type="component" value="Unassembled WGS sequence"/>
</dbReference>
<accession>A0A4Q0XUG2</accession>
<keyword evidence="2" id="KW-1185">Reference proteome</keyword>
<evidence type="ECO:0000313" key="1">
    <source>
        <dbReference type="EMBL" id="RXJ60184.1"/>
    </source>
</evidence>
<dbReference type="AlphaFoldDB" id="A0A4Q0XUG2"/>
<gene>
    <name evidence="1" type="ORF">CRV04_04055</name>
</gene>
<reference evidence="1 2" key="1">
    <citation type="submission" date="2017-10" db="EMBL/GenBank/DDBJ databases">
        <title>Genomics of the genus Arcobacter.</title>
        <authorList>
            <person name="Perez-Cataluna A."/>
            <person name="Figueras M.J."/>
        </authorList>
    </citation>
    <scope>NUCLEOTIDE SEQUENCE [LARGE SCALE GENOMIC DNA]</scope>
    <source>
        <strain evidence="1 2">CECT 8987</strain>
    </source>
</reference>
<dbReference type="RefSeq" id="WP_128995533.1">
    <property type="nucleotide sequence ID" value="NZ_PDKN01000002.1"/>
</dbReference>
<evidence type="ECO:0000313" key="2">
    <source>
        <dbReference type="Proteomes" id="UP000290657"/>
    </source>
</evidence>
<comment type="caution">
    <text evidence="1">The sequence shown here is derived from an EMBL/GenBank/DDBJ whole genome shotgun (WGS) entry which is preliminary data.</text>
</comment>
<dbReference type="OrthoDB" id="5365397at2"/>
<proteinExistence type="predicted"/>